<sequence length="277" mass="30369">MDHSTTEGLAGWQETTPALVGRIGTAGFAQALDEALRAVAPFDLSCTFAYPGRATPIFLHDGLGDVSSPQIMSNYLNGTYLLDAVYTACAHLTPAGLYRLKTLAPDAFFEGEYYNSPDVHPCISMETGSLAEEIVFLVPLEGTFYLAYSLLRQNGSPEFSDAEFTRLHQTATMVLALLAQHWRKLSPPQGQAAFLPRDGHDDIEHAFGSFAPTKLTAREQTIVSLILRGHSSISIGKLLDIAEGTVKIHRRNIYAKLAISSQTELFNLFIQHLLARK</sequence>
<accession>A0ACC5R8H9</accession>
<evidence type="ECO:0000313" key="2">
    <source>
        <dbReference type="Proteomes" id="UP000616151"/>
    </source>
</evidence>
<dbReference type="EMBL" id="JAENHL010000007">
    <property type="protein sequence ID" value="MBK1868912.1"/>
    <property type="molecule type" value="Genomic_DNA"/>
</dbReference>
<keyword evidence="2" id="KW-1185">Reference proteome</keyword>
<organism evidence="1 2">
    <name type="scientific">Taklimakanibacter albus</name>
    <dbReference type="NCBI Taxonomy" id="2800327"/>
    <lineage>
        <taxon>Bacteria</taxon>
        <taxon>Pseudomonadati</taxon>
        <taxon>Pseudomonadota</taxon>
        <taxon>Alphaproteobacteria</taxon>
        <taxon>Hyphomicrobiales</taxon>
        <taxon>Aestuariivirgaceae</taxon>
        <taxon>Taklimakanibacter</taxon>
    </lineage>
</organism>
<name>A0ACC5R8H9_9HYPH</name>
<proteinExistence type="predicted"/>
<dbReference type="Proteomes" id="UP000616151">
    <property type="component" value="Unassembled WGS sequence"/>
</dbReference>
<evidence type="ECO:0000313" key="1">
    <source>
        <dbReference type="EMBL" id="MBK1868912.1"/>
    </source>
</evidence>
<reference evidence="1" key="1">
    <citation type="submission" date="2021-01" db="EMBL/GenBank/DDBJ databases">
        <authorList>
            <person name="Sun Q."/>
        </authorList>
    </citation>
    <scope>NUCLEOTIDE SEQUENCE</scope>
    <source>
        <strain evidence="1">YIM B02566</strain>
    </source>
</reference>
<comment type="caution">
    <text evidence="1">The sequence shown here is derived from an EMBL/GenBank/DDBJ whole genome shotgun (WGS) entry which is preliminary data.</text>
</comment>
<protein>
    <submittedName>
        <fullName evidence="1">Response regulator transcription factor</fullName>
    </submittedName>
</protein>
<gene>
    <name evidence="1" type="ORF">JHL16_21315</name>
</gene>